<sequence length="307" mass="32827">MLLIAVISTCLTLGVLGFDQNRSDNIAIYWGQNSYGASFPNASGSQQNLGIYCQDSNINTIPIAFVDVFFGTGGVPFINLADSCQNATFPGTALLNCGGLSGAISTCQDNGIIVTISLGGGSSTVGFSSDSEAESFAETIWNTFLGGQSDTRPFGSAILDGVDLDIENGSPVGYTAFVNRIRVLSRDSVKKYYISAAPQCFFPDAYLGDTLNAVGFDMLYVQFYNNPECGLEHFNDPSIWNFDIWDSWAKQSPNPNIKIYIGAPASEYAAGTGYVSAPILGDIAAQTQHTFPSFWGRDVVGYVSGLR</sequence>
<dbReference type="GO" id="GO:0006032">
    <property type="term" value="P:chitin catabolic process"/>
    <property type="evidence" value="ECO:0007669"/>
    <property type="project" value="UniProtKB-KW"/>
</dbReference>
<evidence type="ECO:0000256" key="4">
    <source>
        <dbReference type="ARBA" id="ARBA00023024"/>
    </source>
</evidence>
<dbReference type="PANTHER" id="PTHR45708">
    <property type="entry name" value="ENDOCHITINASE"/>
    <property type="match status" value="1"/>
</dbReference>
<dbReference type="GO" id="GO:0005576">
    <property type="term" value="C:extracellular region"/>
    <property type="evidence" value="ECO:0007669"/>
    <property type="project" value="TreeGrafter"/>
</dbReference>
<evidence type="ECO:0000256" key="9">
    <source>
        <dbReference type="RuleBase" id="RU004453"/>
    </source>
</evidence>
<reference evidence="12" key="1">
    <citation type="submission" date="2020-05" db="EMBL/GenBank/DDBJ databases">
        <title>Mycena genomes resolve the evolution of fungal bioluminescence.</title>
        <authorList>
            <person name="Tsai I.J."/>
        </authorList>
    </citation>
    <scope>NUCLEOTIDE SEQUENCE</scope>
    <source>
        <strain evidence="12">CCC161011</strain>
    </source>
</reference>
<dbReference type="PROSITE" id="PS51910">
    <property type="entry name" value="GH18_2"/>
    <property type="match status" value="1"/>
</dbReference>
<keyword evidence="3 8" id="KW-0378">Hydrolase</keyword>
<dbReference type="SUPFAM" id="SSF51445">
    <property type="entry name" value="(Trans)glycosidases"/>
    <property type="match status" value="1"/>
</dbReference>
<gene>
    <name evidence="12" type="ORF">MVEN_02318500</name>
</gene>
<dbReference type="EMBL" id="JACAZI010000027">
    <property type="protein sequence ID" value="KAF7334127.1"/>
    <property type="molecule type" value="Genomic_DNA"/>
</dbReference>
<evidence type="ECO:0000313" key="12">
    <source>
        <dbReference type="EMBL" id="KAF7334127.1"/>
    </source>
</evidence>
<proteinExistence type="inferred from homology"/>
<evidence type="ECO:0000256" key="3">
    <source>
        <dbReference type="ARBA" id="ARBA00022801"/>
    </source>
</evidence>
<dbReference type="InterPro" id="IPR017853">
    <property type="entry name" value="GH"/>
</dbReference>
<evidence type="ECO:0000256" key="8">
    <source>
        <dbReference type="RuleBase" id="RU000489"/>
    </source>
</evidence>
<evidence type="ECO:0000256" key="1">
    <source>
        <dbReference type="ARBA" id="ARBA00000822"/>
    </source>
</evidence>
<evidence type="ECO:0000256" key="2">
    <source>
        <dbReference type="ARBA" id="ARBA00012729"/>
    </source>
</evidence>
<evidence type="ECO:0000256" key="10">
    <source>
        <dbReference type="SAM" id="SignalP"/>
    </source>
</evidence>
<name>A0A8H6X458_9AGAR</name>
<comment type="catalytic activity">
    <reaction evidence="1">
        <text>Random endo-hydrolysis of N-acetyl-beta-D-glucosaminide (1-&gt;4)-beta-linkages in chitin and chitodextrins.</text>
        <dbReference type="EC" id="3.2.1.14"/>
    </reaction>
</comment>
<dbReference type="EC" id="3.2.1.14" evidence="2"/>
<dbReference type="InterPro" id="IPR050542">
    <property type="entry name" value="Glycosyl_Hydrlase18_Chitinase"/>
</dbReference>
<keyword evidence="10" id="KW-0732">Signal</keyword>
<comment type="caution">
    <text evidence="12">The sequence shown here is derived from an EMBL/GenBank/DDBJ whole genome shotgun (WGS) entry which is preliminary data.</text>
</comment>
<dbReference type="AlphaFoldDB" id="A0A8H6X458"/>
<evidence type="ECO:0000256" key="6">
    <source>
        <dbReference type="ARBA" id="ARBA00023295"/>
    </source>
</evidence>
<keyword evidence="6 8" id="KW-0326">Glycosidase</keyword>
<evidence type="ECO:0000259" key="11">
    <source>
        <dbReference type="PROSITE" id="PS51910"/>
    </source>
</evidence>
<dbReference type="Pfam" id="PF00704">
    <property type="entry name" value="Glyco_hydro_18"/>
    <property type="match status" value="1"/>
</dbReference>
<comment type="similarity">
    <text evidence="9">Belongs to the glycosyl hydrolase 18 family.</text>
</comment>
<dbReference type="GO" id="GO:0000272">
    <property type="term" value="P:polysaccharide catabolic process"/>
    <property type="evidence" value="ECO:0007669"/>
    <property type="project" value="UniProtKB-KW"/>
</dbReference>
<dbReference type="PROSITE" id="PS01095">
    <property type="entry name" value="GH18_1"/>
    <property type="match status" value="1"/>
</dbReference>
<protein>
    <recommendedName>
        <fullName evidence="2">chitinase</fullName>
        <ecNumber evidence="2">3.2.1.14</ecNumber>
    </recommendedName>
</protein>
<keyword evidence="4" id="KW-0146">Chitin degradation</keyword>
<dbReference type="PANTHER" id="PTHR45708:SF49">
    <property type="entry name" value="ENDOCHITINASE"/>
    <property type="match status" value="1"/>
</dbReference>
<evidence type="ECO:0000313" key="13">
    <source>
        <dbReference type="Proteomes" id="UP000620124"/>
    </source>
</evidence>
<organism evidence="12 13">
    <name type="scientific">Mycena venus</name>
    <dbReference type="NCBI Taxonomy" id="2733690"/>
    <lineage>
        <taxon>Eukaryota</taxon>
        <taxon>Fungi</taxon>
        <taxon>Dikarya</taxon>
        <taxon>Basidiomycota</taxon>
        <taxon>Agaricomycotina</taxon>
        <taxon>Agaricomycetes</taxon>
        <taxon>Agaricomycetidae</taxon>
        <taxon>Agaricales</taxon>
        <taxon>Marasmiineae</taxon>
        <taxon>Mycenaceae</taxon>
        <taxon>Mycena</taxon>
    </lineage>
</organism>
<evidence type="ECO:0000256" key="5">
    <source>
        <dbReference type="ARBA" id="ARBA00023277"/>
    </source>
</evidence>
<accession>A0A8H6X458</accession>
<feature type="signal peptide" evidence="10">
    <location>
        <begin position="1"/>
        <end position="17"/>
    </location>
</feature>
<dbReference type="InterPro" id="IPR001579">
    <property type="entry name" value="Glyco_hydro_18_chit_AS"/>
</dbReference>
<keyword evidence="7" id="KW-0624">Polysaccharide degradation</keyword>
<dbReference type="GO" id="GO:0008843">
    <property type="term" value="F:endochitinase activity"/>
    <property type="evidence" value="ECO:0007669"/>
    <property type="project" value="UniProtKB-EC"/>
</dbReference>
<dbReference type="InterPro" id="IPR001223">
    <property type="entry name" value="Glyco_hydro18_cat"/>
</dbReference>
<keyword evidence="13" id="KW-1185">Reference proteome</keyword>
<feature type="chain" id="PRO_5034005637" description="chitinase" evidence="10">
    <location>
        <begin position="18"/>
        <end position="307"/>
    </location>
</feature>
<keyword evidence="5" id="KW-0119">Carbohydrate metabolism</keyword>
<dbReference type="OrthoDB" id="6020543at2759"/>
<dbReference type="Proteomes" id="UP000620124">
    <property type="component" value="Unassembled WGS sequence"/>
</dbReference>
<feature type="domain" description="GH18" evidence="11">
    <location>
        <begin position="24"/>
        <end position="307"/>
    </location>
</feature>
<dbReference type="Gene3D" id="3.20.20.80">
    <property type="entry name" value="Glycosidases"/>
    <property type="match status" value="1"/>
</dbReference>
<evidence type="ECO:0000256" key="7">
    <source>
        <dbReference type="ARBA" id="ARBA00023326"/>
    </source>
</evidence>